<dbReference type="RefSeq" id="WP_165641777.1">
    <property type="nucleotide sequence ID" value="NZ_JAAITT010000007.1"/>
</dbReference>
<comment type="caution">
    <text evidence="2">The sequence shown here is derived from an EMBL/GenBank/DDBJ whole genome shotgun (WGS) entry which is preliminary data.</text>
</comment>
<dbReference type="AlphaFoldDB" id="A0AAW5BUV9"/>
<evidence type="ECO:0000313" key="4">
    <source>
        <dbReference type="Proteomes" id="UP000669239"/>
    </source>
</evidence>
<dbReference type="Proteomes" id="UP001299608">
    <property type="component" value="Unassembled WGS sequence"/>
</dbReference>
<name>A0AAW5BUV9_9FIRM</name>
<evidence type="ECO:0000313" key="2">
    <source>
        <dbReference type="EMBL" id="MCG4744001.1"/>
    </source>
</evidence>
<dbReference type="Proteomes" id="UP000669239">
    <property type="component" value="Unassembled WGS sequence"/>
</dbReference>
<keyword evidence="1" id="KW-0732">Signal</keyword>
<proteinExistence type="predicted"/>
<gene>
    <name evidence="3" type="ORF">G5B36_06490</name>
    <name evidence="2" type="ORF">L0N08_01080</name>
</gene>
<dbReference type="SUPFAM" id="SSF56954">
    <property type="entry name" value="Outer membrane efflux proteins (OEP)"/>
    <property type="match status" value="1"/>
</dbReference>
<protein>
    <submittedName>
        <fullName evidence="2">TolC family protein</fullName>
    </submittedName>
</protein>
<dbReference type="EMBL" id="JAKNGE010000001">
    <property type="protein sequence ID" value="MCG4744001.1"/>
    <property type="molecule type" value="Genomic_DNA"/>
</dbReference>
<organism evidence="2 5">
    <name type="scientific">Enterocloster aldenensis</name>
    <dbReference type="NCBI Taxonomy" id="358742"/>
    <lineage>
        <taxon>Bacteria</taxon>
        <taxon>Bacillati</taxon>
        <taxon>Bacillota</taxon>
        <taxon>Clostridia</taxon>
        <taxon>Lachnospirales</taxon>
        <taxon>Lachnospiraceae</taxon>
        <taxon>Enterocloster</taxon>
    </lineage>
</organism>
<dbReference type="GO" id="GO:0015562">
    <property type="term" value="F:efflux transmembrane transporter activity"/>
    <property type="evidence" value="ECO:0007669"/>
    <property type="project" value="InterPro"/>
</dbReference>
<evidence type="ECO:0000313" key="5">
    <source>
        <dbReference type="Proteomes" id="UP001299608"/>
    </source>
</evidence>
<accession>A0AAW5BUV9</accession>
<dbReference type="Gene3D" id="1.20.1600.10">
    <property type="entry name" value="Outer membrane efflux proteins (OEP)"/>
    <property type="match status" value="1"/>
</dbReference>
<evidence type="ECO:0000313" key="3">
    <source>
        <dbReference type="EMBL" id="NSJ48345.1"/>
    </source>
</evidence>
<reference evidence="3" key="2">
    <citation type="submission" date="2020-02" db="EMBL/GenBank/DDBJ databases">
        <authorList>
            <person name="Littmann E."/>
            <person name="Sorbara M."/>
        </authorList>
    </citation>
    <scope>NUCLEOTIDE SEQUENCE</scope>
    <source>
        <strain evidence="3">MSK.1.17</strain>
    </source>
</reference>
<reference evidence="2" key="3">
    <citation type="submission" date="2022-01" db="EMBL/GenBank/DDBJ databases">
        <title>Collection of gut derived symbiotic bacterial strains cultured from healthy donors.</title>
        <authorList>
            <person name="Lin H."/>
            <person name="Kohout C."/>
            <person name="Waligurski E."/>
            <person name="Pamer E.G."/>
        </authorList>
    </citation>
    <scope>NUCLEOTIDE SEQUENCE</scope>
    <source>
        <strain evidence="2">DFI.6.55</strain>
    </source>
</reference>
<sequence>MMNRHTKSLAAASLSLAISVSGAVTSLALPQEVPDQEFTEAYQRLYDNEMDYDELEDLVKNFYPPIKNTYDTYYNTYEDEQAGIVNSMFEAAREMDEAADDLEDAIKSGAVSAADGMADLMMAKATAKGYRTGAQSMGRNIQLGTREDNKNLKQIQRGVNKIVYSLQQAMNGYEQIMLNRDVAAKGVEIAETARNIQQTMQAQGLAIDADVISAASGLTSARSQLAALDTQAESIKKTLCTFTGWGSDGNPVIGAVPSSDVAAIAAIDVDADKETAVNNNYSLISMRGAKGGGMDQIEQIISKNTTQTKNKVRNVAYSEDLVRSNIQTLYDTILEKKVEYDSAATAWQAAQNTWQAAQIQYGTGSLSQIAYMQQELAYLQARAGFRSADLNLQQAMQNYTWAVKGLDVSAS</sequence>
<dbReference type="EMBL" id="JAAITT010000007">
    <property type="protein sequence ID" value="NSJ48345.1"/>
    <property type="molecule type" value="Genomic_DNA"/>
</dbReference>
<feature type="chain" id="PRO_5043633029" evidence="1">
    <location>
        <begin position="24"/>
        <end position="411"/>
    </location>
</feature>
<keyword evidence="4" id="KW-1185">Reference proteome</keyword>
<feature type="signal peptide" evidence="1">
    <location>
        <begin position="1"/>
        <end position="23"/>
    </location>
</feature>
<reference evidence="3 4" key="1">
    <citation type="journal article" date="2020" name="Cell Host Microbe">
        <title>Functional and Genomic Variation between Human-Derived Isolates of Lachnospiraceae Reveals Inter- and Intra-Species Diversity.</title>
        <authorList>
            <person name="Sorbara M.T."/>
            <person name="Littmann E.R."/>
            <person name="Fontana E."/>
            <person name="Moody T.U."/>
            <person name="Kohout C.E."/>
            <person name="Gjonbalaj M."/>
            <person name="Eaton V."/>
            <person name="Seok R."/>
            <person name="Leiner I.M."/>
            <person name="Pamer E.G."/>
        </authorList>
    </citation>
    <scope>NUCLEOTIDE SEQUENCE [LARGE SCALE GENOMIC DNA]</scope>
    <source>
        <strain evidence="3 4">MSK.1.17</strain>
    </source>
</reference>
<evidence type="ECO:0000256" key="1">
    <source>
        <dbReference type="SAM" id="SignalP"/>
    </source>
</evidence>